<organism evidence="4 5">
    <name type="scientific">Hypholoma sublateritium (strain FD-334 SS-4)</name>
    <dbReference type="NCBI Taxonomy" id="945553"/>
    <lineage>
        <taxon>Eukaryota</taxon>
        <taxon>Fungi</taxon>
        <taxon>Dikarya</taxon>
        <taxon>Basidiomycota</taxon>
        <taxon>Agaricomycotina</taxon>
        <taxon>Agaricomycetes</taxon>
        <taxon>Agaricomycetidae</taxon>
        <taxon>Agaricales</taxon>
        <taxon>Agaricineae</taxon>
        <taxon>Strophariaceae</taxon>
        <taxon>Hypholoma</taxon>
    </lineage>
</organism>
<dbReference type="InterPro" id="IPR040976">
    <property type="entry name" value="Pkinase_fungal"/>
</dbReference>
<dbReference type="Pfam" id="PF17667">
    <property type="entry name" value="Pkinase_fungal"/>
    <property type="match status" value="2"/>
</dbReference>
<dbReference type="PANTHER" id="PTHR38248">
    <property type="entry name" value="FUNK1 6"/>
    <property type="match status" value="1"/>
</dbReference>
<evidence type="ECO:0000259" key="2">
    <source>
        <dbReference type="Pfam" id="PF17667"/>
    </source>
</evidence>
<evidence type="ECO:0000313" key="3">
    <source>
        <dbReference type="EMBL" id="KJA19066.1"/>
    </source>
</evidence>
<keyword evidence="5" id="KW-1185">Reference proteome</keyword>
<proteinExistence type="predicted"/>
<reference evidence="5" key="2">
    <citation type="submission" date="2014-04" db="EMBL/GenBank/DDBJ databases">
        <title>Evolutionary Origins and Diversification of the Mycorrhizal Mutualists.</title>
        <authorList>
            <consortium name="DOE Joint Genome Institute"/>
            <consortium name="Mycorrhizal Genomics Consortium"/>
            <person name="Kohler A."/>
            <person name="Kuo A."/>
            <person name="Nagy L.G."/>
            <person name="Floudas D."/>
            <person name="Copeland A."/>
            <person name="Barry K.W."/>
            <person name="Cichocki N."/>
            <person name="Veneault-Fourrey C."/>
            <person name="LaButti K."/>
            <person name="Lindquist E.A."/>
            <person name="Lipzen A."/>
            <person name="Lundell T."/>
            <person name="Morin E."/>
            <person name="Murat C."/>
            <person name="Riley R."/>
            <person name="Ohm R."/>
            <person name="Sun H."/>
            <person name="Tunlid A."/>
            <person name="Henrissat B."/>
            <person name="Grigoriev I.V."/>
            <person name="Hibbett D.S."/>
            <person name="Martin F."/>
        </authorList>
    </citation>
    <scope>NUCLEOTIDE SEQUENCE [LARGE SCALE GENOMIC DNA]</scope>
    <source>
        <strain evidence="5">FD-334 SS-4</strain>
    </source>
</reference>
<evidence type="ECO:0000313" key="5">
    <source>
        <dbReference type="Proteomes" id="UP000054270"/>
    </source>
</evidence>
<reference evidence="4" key="1">
    <citation type="submission" date="2014-04" db="EMBL/GenBank/DDBJ databases">
        <title>Evolutionary Origins and Diversification of the Mycorrhizal Mutualists.</title>
        <authorList>
            <consortium name="DOE Joint Genome Institute"/>
            <person name="Kohler A."/>
            <person name="Kuo A."/>
            <person name="Nagy L.G."/>
            <person name="Floudas D."/>
            <person name="Copeland A."/>
            <person name="Barry K.W."/>
            <person name="Cichocki N."/>
            <person name="Veneault-Fourrey C."/>
            <person name="LaButti K."/>
            <person name="Lindquist E.A."/>
            <person name="Lipzen A."/>
            <person name="Lundell T."/>
            <person name="Morin E."/>
            <person name="Murat C."/>
            <person name="Riley R."/>
            <person name="Ohm R."/>
            <person name="Sun H."/>
            <person name="Tunlid A."/>
            <person name="Henrissat B."/>
            <person name="Grigoriev I.V."/>
            <person name="Hibbett D.S."/>
            <person name="Martin F."/>
            <person name="Consortium M.G."/>
        </authorList>
    </citation>
    <scope>NUCLEOTIDE SEQUENCE [LARGE SCALE GENOMIC DNA]</scope>
    <source>
        <strain evidence="4">FD-334 SS-4</strain>
    </source>
</reference>
<dbReference type="EMBL" id="KN817561">
    <property type="protein sequence ID" value="KJA21022.1"/>
    <property type="molecule type" value="Genomic_DNA"/>
</dbReference>
<dbReference type="PANTHER" id="PTHR38248:SF2">
    <property type="entry name" value="FUNK1 11"/>
    <property type="match status" value="1"/>
</dbReference>
<dbReference type="InterPro" id="IPR011009">
    <property type="entry name" value="Kinase-like_dom_sf"/>
</dbReference>
<dbReference type="Proteomes" id="UP000054270">
    <property type="component" value="Unassembled WGS sequence"/>
</dbReference>
<sequence>MTIDKKTGIVTHITVIGETPTSDGKPVKRVFKVVRPLHATPQISGRATRVWLVCRDDRFYILKDSWPLESTPFSEIIHLLKINRSIKKDPAMYAKLKHTYPIFVVGQELGDGTALRRIELPNKPFPRVHRRIVTKPICDPITSFRSKHELCSVLLDIVVYLKYMSEDCKICHGDISMNNLGINRIMSDHCDDDDEDDENDPDVVISSDSNNNVLPRGLMIDDRNIIPDSNFIIVPSNDSNNGTLPFMALEALRWTDPSKFVHQPKHDLESLFYVILNICSYVMKPGYLRSPTPIINELSICVNEWWHTRDHHVLARTKCSQIDDLDDYILSRLPPYWDDFHPVLQDLQKAIWPLDRSVKKQQSVATHDAFIEIFTKARDRYSTQNEEPCLYAPTPLHASKGSQKRKNSEDDDTTEAKRTKTFSVTTSGS</sequence>
<evidence type="ECO:0000256" key="1">
    <source>
        <dbReference type="SAM" id="MobiDB-lite"/>
    </source>
</evidence>
<feature type="domain" description="Fungal-type protein kinase" evidence="2">
    <location>
        <begin position="29"/>
        <end position="85"/>
    </location>
</feature>
<feature type="domain" description="Fungal-type protein kinase" evidence="2">
    <location>
        <begin position="126"/>
        <end position="279"/>
    </location>
</feature>
<dbReference type="SUPFAM" id="SSF56112">
    <property type="entry name" value="Protein kinase-like (PK-like)"/>
    <property type="match status" value="1"/>
</dbReference>
<name>A0A0D2L2Q1_HYPSF</name>
<evidence type="ECO:0000313" key="4">
    <source>
        <dbReference type="EMBL" id="KJA21022.1"/>
    </source>
</evidence>
<gene>
    <name evidence="4" type="ORF">HYPSUDRAFT_141276</name>
    <name evidence="3" type="ORF">HYPSUDRAFT_144171</name>
</gene>
<accession>A0A0D2L2Q1</accession>
<protein>
    <recommendedName>
        <fullName evidence="2">Fungal-type protein kinase domain-containing protein</fullName>
    </recommendedName>
</protein>
<dbReference type="OrthoDB" id="5584477at2759"/>
<feature type="region of interest" description="Disordered" evidence="1">
    <location>
        <begin position="385"/>
        <end position="429"/>
    </location>
</feature>
<dbReference type="AlphaFoldDB" id="A0A0D2L2Q1"/>
<dbReference type="EMBL" id="KN817581">
    <property type="protein sequence ID" value="KJA19066.1"/>
    <property type="molecule type" value="Genomic_DNA"/>
</dbReference>